<dbReference type="RefSeq" id="WP_071316030.1">
    <property type="nucleotide sequence ID" value="NZ_CP063356.2"/>
</dbReference>
<protein>
    <recommendedName>
        <fullName evidence="1">DUF2268 domain-containing protein</fullName>
    </recommendedName>
</protein>
<gene>
    <name evidence="3" type="ORF">AWH56_002720</name>
    <name evidence="2" type="ORF">AWH56_04730</name>
</gene>
<dbReference type="EMBL" id="CP063356">
    <property type="protein sequence ID" value="QOY36608.1"/>
    <property type="molecule type" value="Genomic_DNA"/>
</dbReference>
<dbReference type="PROSITE" id="PS51257">
    <property type="entry name" value="PROKAR_LIPOPROTEIN"/>
    <property type="match status" value="1"/>
</dbReference>
<dbReference type="Proteomes" id="UP000180175">
    <property type="component" value="Chromosome"/>
</dbReference>
<reference evidence="3 4" key="2">
    <citation type="journal article" date="2017" name="Genome Announc.">
        <title>Draft Genome Sequences of Four Alkaliphilic Bacteria Belonging to the Anaerobacillus Genus.</title>
        <authorList>
            <person name="Bassil N.M."/>
            <person name="Lloyd J.R."/>
        </authorList>
    </citation>
    <scope>NUCLEOTIDE SEQUENCE [LARGE SCALE GENOMIC DNA]</scope>
    <source>
        <strain evidence="3 4">NB2006</strain>
    </source>
</reference>
<dbReference type="EMBL" id="LQXD01000030">
    <property type="protein sequence ID" value="OIJ22754.1"/>
    <property type="molecule type" value="Genomic_DNA"/>
</dbReference>
<name>A0A1S2MDY6_9BACI</name>
<reference evidence="2 4" key="1">
    <citation type="submission" date="2016-10" db="EMBL/GenBank/DDBJ databases">
        <title>Draft genome sequences of four alkaliphilic bacteria belonging to the Anaerobacillus genus.</title>
        <authorList>
            <person name="Bassil N.M."/>
            <person name="Lloyd J.R."/>
        </authorList>
    </citation>
    <scope>NUCLEOTIDE SEQUENCE [LARGE SCALE GENOMIC DNA]</scope>
    <source>
        <strain evidence="2 4">NB2006</strain>
    </source>
</reference>
<evidence type="ECO:0000313" key="3">
    <source>
        <dbReference type="EMBL" id="QOY36608.1"/>
    </source>
</evidence>
<evidence type="ECO:0000313" key="2">
    <source>
        <dbReference type="EMBL" id="OIJ22754.1"/>
    </source>
</evidence>
<accession>A0A1S2MDY6</accession>
<evidence type="ECO:0000259" key="1">
    <source>
        <dbReference type="Pfam" id="PF10026"/>
    </source>
</evidence>
<evidence type="ECO:0000313" key="4">
    <source>
        <dbReference type="Proteomes" id="UP000180175"/>
    </source>
</evidence>
<organism evidence="2 4">
    <name type="scientific">Anaerobacillus isosaccharinicus</name>
    <dbReference type="NCBI Taxonomy" id="1532552"/>
    <lineage>
        <taxon>Bacteria</taxon>
        <taxon>Bacillati</taxon>
        <taxon>Bacillota</taxon>
        <taxon>Bacilli</taxon>
        <taxon>Bacillales</taxon>
        <taxon>Bacillaceae</taxon>
        <taxon>Anaerobacillus</taxon>
    </lineage>
</organism>
<feature type="domain" description="DUF2268" evidence="1">
    <location>
        <begin position="126"/>
        <end position="315"/>
    </location>
</feature>
<proteinExistence type="predicted"/>
<dbReference type="Pfam" id="PF10026">
    <property type="entry name" value="DUF2268"/>
    <property type="match status" value="1"/>
</dbReference>
<keyword evidence="4" id="KW-1185">Reference proteome</keyword>
<dbReference type="OrthoDB" id="1437293at2"/>
<dbReference type="InterPro" id="IPR018728">
    <property type="entry name" value="DUF2268"/>
</dbReference>
<reference evidence="3" key="4">
    <citation type="submission" date="2020-10" db="EMBL/GenBank/DDBJ databases">
        <authorList>
            <person name="Bassil N.M."/>
            <person name="Lloyd J.R."/>
        </authorList>
    </citation>
    <scope>NUCLEOTIDE SEQUENCE</scope>
    <source>
        <strain evidence="3">NB2006</strain>
    </source>
</reference>
<sequence length="324" mass="37662">MKKILLFILLILLIGCKEMVKDVQIDGVNLQNISSTQHTVNNQTFEIIPYYEPYLNFIIEQQSRTGGRTRGDIFFNTVIEPLGQEINTNPDDLLSTYSLFLTPNNTRKLNDTIKQLDNQHNEIISYLKKAIEDTTNLLTSANEIKIFLLPFNPDINSVDMDGVTGFVTHDGATIVLQIDPAIYTEESIKWTFAHEYHHAVYIETSDYKIRRHHLFDRVIMEGKADAFTKIVYPEYTVPWIEPLNDDERHRVLYFLRMRRNSYNAEDIYSMHNGGAGMPQWSNYKIGFEIMQSFIENNSDISIKEWTVMRAESIIKNSDFKSILE</sequence>
<reference evidence="3 4" key="3">
    <citation type="journal article" date="2019" name="Int. J. Syst. Evol. Microbiol.">
        <title>Anaerobacillus isosaccharinicus sp. nov., an alkaliphilic bacterium which degrades isosaccharinic acid.</title>
        <authorList>
            <person name="Bassil N.M."/>
            <person name="Lloyd J.R."/>
        </authorList>
    </citation>
    <scope>NUCLEOTIDE SEQUENCE [LARGE SCALE GENOMIC DNA]</scope>
    <source>
        <strain evidence="3 4">NB2006</strain>
    </source>
</reference>
<dbReference type="AlphaFoldDB" id="A0A1S2MDY6"/>
<dbReference type="KEGG" id="aia:AWH56_002720"/>